<proteinExistence type="predicted"/>
<dbReference type="InterPro" id="IPR000210">
    <property type="entry name" value="BTB/POZ_dom"/>
</dbReference>
<dbReference type="OrthoDB" id="9997739at2759"/>
<dbReference type="SUPFAM" id="SSF54695">
    <property type="entry name" value="POZ domain"/>
    <property type="match status" value="1"/>
</dbReference>
<dbReference type="PROSITE" id="PS50097">
    <property type="entry name" value="BTB"/>
    <property type="match status" value="1"/>
</dbReference>
<dbReference type="AlphaFoldDB" id="D8QE24"/>
<evidence type="ECO:0000313" key="3">
    <source>
        <dbReference type="Proteomes" id="UP000007431"/>
    </source>
</evidence>
<dbReference type="OMA" id="WECPRIR"/>
<dbReference type="Gene3D" id="3.30.710.10">
    <property type="entry name" value="Potassium Channel Kv1.1, Chain A"/>
    <property type="match status" value="1"/>
</dbReference>
<name>D8QE24_SCHCM</name>
<gene>
    <name evidence="2" type="ORF">SCHCODRAFT_59873</name>
</gene>
<dbReference type="Proteomes" id="UP000007431">
    <property type="component" value="Unassembled WGS sequence"/>
</dbReference>
<dbReference type="HOGENOM" id="CLU_047592_0_3_1"/>
<dbReference type="STRING" id="578458.D8QE24"/>
<evidence type="ECO:0000259" key="1">
    <source>
        <dbReference type="PROSITE" id="PS50097"/>
    </source>
</evidence>
<dbReference type="KEGG" id="scm:SCHCO_02512000"/>
<dbReference type="EMBL" id="GL377310">
    <property type="protein sequence ID" value="EFI93782.1"/>
    <property type="molecule type" value="Genomic_DNA"/>
</dbReference>
<protein>
    <recommendedName>
        <fullName evidence="1">BTB domain-containing protein</fullName>
    </recommendedName>
</protein>
<sequence>MNPGSPYGGLRRHEEYYISTGDLHLVVDHTRFRVHRYFYERESEFFRRILLAPASPGATRQGASDDNAIQLDYVTSDEFAKFNWVFYNPKYSLYDKSAKDWQIILRLAYRWGFPDVHELAVRELDKIYVPDIDRVVMYQDYEVDRRKLVPCYAALAERADPITLDEGERLGLSTVIMLAQARELARAGPQRELAPAGLRRDEMEEIVKDVFDIEAPPVDMLYPQAYEVSLL</sequence>
<dbReference type="Pfam" id="PF00651">
    <property type="entry name" value="BTB"/>
    <property type="match status" value="1"/>
</dbReference>
<accession>D8QE24</accession>
<evidence type="ECO:0000313" key="2">
    <source>
        <dbReference type="EMBL" id="EFI93782.1"/>
    </source>
</evidence>
<keyword evidence="3" id="KW-1185">Reference proteome</keyword>
<organism evidence="3">
    <name type="scientific">Schizophyllum commune (strain H4-8 / FGSC 9210)</name>
    <name type="common">Split gill fungus</name>
    <dbReference type="NCBI Taxonomy" id="578458"/>
    <lineage>
        <taxon>Eukaryota</taxon>
        <taxon>Fungi</taxon>
        <taxon>Dikarya</taxon>
        <taxon>Basidiomycota</taxon>
        <taxon>Agaricomycotina</taxon>
        <taxon>Agaricomycetes</taxon>
        <taxon>Agaricomycetidae</taxon>
        <taxon>Agaricales</taxon>
        <taxon>Schizophyllaceae</taxon>
        <taxon>Schizophyllum</taxon>
    </lineage>
</organism>
<dbReference type="InterPro" id="IPR011333">
    <property type="entry name" value="SKP1/BTB/POZ_sf"/>
</dbReference>
<dbReference type="eggNOG" id="ENOG502SNMY">
    <property type="taxonomic scope" value="Eukaryota"/>
</dbReference>
<reference evidence="2 3" key="1">
    <citation type="journal article" date="2010" name="Nat. Biotechnol.">
        <title>Genome sequence of the model mushroom Schizophyllum commune.</title>
        <authorList>
            <person name="Ohm R.A."/>
            <person name="de Jong J.F."/>
            <person name="Lugones L.G."/>
            <person name="Aerts A."/>
            <person name="Kothe E."/>
            <person name="Stajich J.E."/>
            <person name="de Vries R.P."/>
            <person name="Record E."/>
            <person name="Levasseur A."/>
            <person name="Baker S.E."/>
            <person name="Bartholomew K.A."/>
            <person name="Coutinho P.M."/>
            <person name="Erdmann S."/>
            <person name="Fowler T.J."/>
            <person name="Gathman A.C."/>
            <person name="Lombard V."/>
            <person name="Henrissat B."/>
            <person name="Knabe N."/>
            <person name="Kuees U."/>
            <person name="Lilly W.W."/>
            <person name="Lindquist E."/>
            <person name="Lucas S."/>
            <person name="Magnuson J.K."/>
            <person name="Piumi F."/>
            <person name="Raudaskoski M."/>
            <person name="Salamov A."/>
            <person name="Schmutz J."/>
            <person name="Schwarze F.W.M.R."/>
            <person name="vanKuyk P.A."/>
            <person name="Horton J.S."/>
            <person name="Grigoriev I.V."/>
            <person name="Woesten H.A.B."/>
        </authorList>
    </citation>
    <scope>NUCLEOTIDE SEQUENCE [LARGE SCALE GENOMIC DNA]</scope>
    <source>
        <strain evidence="3">H4-8 / FGSC 9210</strain>
    </source>
</reference>
<feature type="domain" description="BTB" evidence="1">
    <location>
        <begin position="21"/>
        <end position="95"/>
    </location>
</feature>
<dbReference type="GeneID" id="9590484"/>
<dbReference type="InParanoid" id="D8QE24"/>
<dbReference type="RefSeq" id="XP_003028685.1">
    <property type="nucleotide sequence ID" value="XM_003028639.1"/>
</dbReference>
<dbReference type="VEuPathDB" id="FungiDB:SCHCODRAFT_02512000"/>